<comment type="caution">
    <text evidence="1">The sequence shown here is derived from an EMBL/GenBank/DDBJ whole genome shotgun (WGS) entry which is preliminary data.</text>
</comment>
<name>A0AA36UWC9_VIBAL</name>
<evidence type="ECO:0000313" key="2">
    <source>
        <dbReference type="Proteomes" id="UP000714625"/>
    </source>
</evidence>
<reference evidence="1" key="1">
    <citation type="submission" date="2019-11" db="EMBL/GenBank/DDBJ databases">
        <authorList>
            <consortium name="PulseNet: The National Subtyping Network for Foodborne Disease Surveillance"/>
            <person name="Tarr C.L."/>
            <person name="Trees E."/>
            <person name="Katz L.S."/>
            <person name="Carleton-Romer H.A."/>
            <person name="Stroika S."/>
            <person name="Kucerova Z."/>
            <person name="Roache K.F."/>
            <person name="Sabol A.L."/>
            <person name="Besser J."/>
            <person name="Gerner-Smidt P."/>
        </authorList>
    </citation>
    <scope>NUCLEOTIDE SEQUENCE</scope>
    <source>
        <strain evidence="1">PNUSAV001129</strain>
    </source>
</reference>
<accession>A0AA36UWC9</accession>
<dbReference type="Proteomes" id="UP000714625">
    <property type="component" value="Unassembled WGS sequence"/>
</dbReference>
<organism evidence="1 2">
    <name type="scientific">Vibrio alginolyticus</name>
    <dbReference type="NCBI Taxonomy" id="663"/>
    <lineage>
        <taxon>Bacteria</taxon>
        <taxon>Pseudomonadati</taxon>
        <taxon>Pseudomonadota</taxon>
        <taxon>Gammaproteobacteria</taxon>
        <taxon>Vibrionales</taxon>
        <taxon>Vibrionaceae</taxon>
        <taxon>Vibrio</taxon>
    </lineage>
</organism>
<dbReference type="RefSeq" id="WP_017634097.1">
    <property type="nucleotide sequence ID" value="NZ_CP046812.1"/>
</dbReference>
<dbReference type="EMBL" id="AAXMUW010000072">
    <property type="protein sequence ID" value="EGQ9137753.1"/>
    <property type="molecule type" value="Genomic_DNA"/>
</dbReference>
<evidence type="ECO:0000313" key="1">
    <source>
        <dbReference type="EMBL" id="EGQ9137753.1"/>
    </source>
</evidence>
<proteinExistence type="predicted"/>
<gene>
    <name evidence="1" type="ORF">GHY86_21775</name>
</gene>
<sequence length="189" mass="21215">MSIYEFTLNIGNINITNDNDLLDVSRKLYEGACSDAVVMSVDEMLYIEFEREAGTFVQAVTQAIKDVESVEGYDLQVISIEGDLVSLGEAAEFTGVKKSTLAKYKKGTFGGGGFPVPVRKASKKDPLWRLSDIADWLYKKNKVAMELVERARLMDVINHHLETRLMKNSDKYANLFINIQTNLIIPIKS</sequence>
<evidence type="ECO:0008006" key="3">
    <source>
        <dbReference type="Google" id="ProtNLM"/>
    </source>
</evidence>
<protein>
    <recommendedName>
        <fullName evidence="3">DNA-binding protein</fullName>
    </recommendedName>
</protein>
<dbReference type="AlphaFoldDB" id="A0AA36UWC9"/>